<protein>
    <submittedName>
        <fullName evidence="2">Uncharacterized protein</fullName>
    </submittedName>
</protein>
<reference evidence="3" key="1">
    <citation type="journal article" date="2005" name="Nature">
        <title>Sequencing of Aspergillus nidulans and comparative analysis with A. fumigatus and A. oryzae.</title>
        <authorList>
            <person name="Galagan J.E."/>
            <person name="Calvo S.E."/>
            <person name="Cuomo C."/>
            <person name="Ma L.J."/>
            <person name="Wortman J.R."/>
            <person name="Batzoglou S."/>
            <person name="Lee S.I."/>
            <person name="Basturkmen M."/>
            <person name="Spevak C.C."/>
            <person name="Clutterbuck J."/>
            <person name="Kapitonov V."/>
            <person name="Jurka J."/>
            <person name="Scazzocchio C."/>
            <person name="Farman M."/>
            <person name="Butler J."/>
            <person name="Purcell S."/>
            <person name="Harris S."/>
            <person name="Braus G.H."/>
            <person name="Draht O."/>
            <person name="Busch S."/>
            <person name="D'Enfert C."/>
            <person name="Bouchier C."/>
            <person name="Goldman G.H."/>
            <person name="Bell-Pedersen D."/>
            <person name="Griffiths-Jones S."/>
            <person name="Doonan J.H."/>
            <person name="Yu J."/>
            <person name="Vienken K."/>
            <person name="Pain A."/>
            <person name="Freitag M."/>
            <person name="Selker E.U."/>
            <person name="Archer D.B."/>
            <person name="Penalva M.A."/>
            <person name="Oakley B.R."/>
            <person name="Momany M."/>
            <person name="Tanaka T."/>
            <person name="Kumagai T."/>
            <person name="Asai K."/>
            <person name="Machida M."/>
            <person name="Nierman W.C."/>
            <person name="Denning D.W."/>
            <person name="Caddick M."/>
            <person name="Hynes M."/>
            <person name="Paoletti M."/>
            <person name="Fischer R."/>
            <person name="Miller B."/>
            <person name="Dyer P."/>
            <person name="Sachs M.S."/>
            <person name="Osmani S.A."/>
            <person name="Birren B.W."/>
        </authorList>
    </citation>
    <scope>NUCLEOTIDE SEQUENCE [LARGE SCALE GENOMIC DNA]</scope>
    <source>
        <strain evidence="3">FGSC A4 / ATCC 38163 / CBS 112.46 / NRRL 194 / M139</strain>
    </source>
</reference>
<accession>Q5B646</accession>
<feature type="transmembrane region" description="Helical" evidence="1">
    <location>
        <begin position="20"/>
        <end position="41"/>
    </location>
</feature>
<evidence type="ECO:0000313" key="2">
    <source>
        <dbReference type="EMBL" id="CBF74950.1"/>
    </source>
</evidence>
<dbReference type="OMA" id="LEWSIVF"/>
<feature type="transmembrane region" description="Helical" evidence="1">
    <location>
        <begin position="167"/>
        <end position="184"/>
    </location>
</feature>
<evidence type="ECO:0000256" key="1">
    <source>
        <dbReference type="SAM" id="Phobius"/>
    </source>
</evidence>
<dbReference type="AlphaFoldDB" id="Q5B646"/>
<dbReference type="OrthoDB" id="4121249at2759"/>
<keyword evidence="3" id="KW-1185">Reference proteome</keyword>
<gene>
    <name evidence="2" type="ORF">ANIA_03984</name>
</gene>
<dbReference type="eggNOG" id="ENOG502T261">
    <property type="taxonomic scope" value="Eukaryota"/>
</dbReference>
<sequence>MTQYTNDPSSCDLVGEGDVYGIGVRLGYYFSWISGLTAVFFDNPKAVRDTRRTVILVSLAVFIIIIQNTLNGSFALLEWSIVFPMARWAPLLVLFFASITNQDDPPGTIYRVHSRKGNDGRETPATGDNQVNITKMQTQHISSSPEVDTTNLMEILKKARPVRAAMMQLKLLLVAIGVSANVFSEKILAGNNIDLSDAPLLSSGQLIPFIVGLAGLVSTSWSVTIGERRDTTVQ</sequence>
<dbReference type="HOGENOM" id="CLU_1184996_0_0_1"/>
<keyword evidence="1" id="KW-0812">Transmembrane</keyword>
<organism evidence="2 3">
    <name type="scientific">Emericella nidulans (strain FGSC A4 / ATCC 38163 / CBS 112.46 / NRRL 194 / M139)</name>
    <name type="common">Aspergillus nidulans</name>
    <dbReference type="NCBI Taxonomy" id="227321"/>
    <lineage>
        <taxon>Eukaryota</taxon>
        <taxon>Fungi</taxon>
        <taxon>Dikarya</taxon>
        <taxon>Ascomycota</taxon>
        <taxon>Pezizomycotina</taxon>
        <taxon>Eurotiomycetes</taxon>
        <taxon>Eurotiomycetidae</taxon>
        <taxon>Eurotiales</taxon>
        <taxon>Aspergillaceae</taxon>
        <taxon>Aspergillus</taxon>
        <taxon>Aspergillus subgen. Nidulantes</taxon>
    </lineage>
</organism>
<feature type="transmembrane region" description="Helical" evidence="1">
    <location>
        <begin position="53"/>
        <end position="70"/>
    </location>
</feature>
<feature type="transmembrane region" description="Helical" evidence="1">
    <location>
        <begin position="76"/>
        <end position="97"/>
    </location>
</feature>
<dbReference type="InParanoid" id="Q5B646"/>
<reference evidence="3" key="2">
    <citation type="journal article" date="2009" name="Fungal Genet. Biol.">
        <title>The 2008 update of the Aspergillus nidulans genome annotation: a community effort.</title>
        <authorList>
            <person name="Wortman J.R."/>
            <person name="Gilsenan J.M."/>
            <person name="Joardar V."/>
            <person name="Deegan J."/>
            <person name="Clutterbuck J."/>
            <person name="Andersen M.R."/>
            <person name="Archer D."/>
            <person name="Bencina M."/>
            <person name="Braus G."/>
            <person name="Coutinho P."/>
            <person name="von Dohren H."/>
            <person name="Doonan J."/>
            <person name="Driessen A.J."/>
            <person name="Durek P."/>
            <person name="Espeso E."/>
            <person name="Fekete E."/>
            <person name="Flipphi M."/>
            <person name="Estrada C.G."/>
            <person name="Geysens S."/>
            <person name="Goldman G."/>
            <person name="de Groot P.W."/>
            <person name="Hansen K."/>
            <person name="Harris S.D."/>
            <person name="Heinekamp T."/>
            <person name="Helmstaedt K."/>
            <person name="Henrissat B."/>
            <person name="Hofmann G."/>
            <person name="Homan T."/>
            <person name="Horio T."/>
            <person name="Horiuchi H."/>
            <person name="James S."/>
            <person name="Jones M."/>
            <person name="Karaffa L."/>
            <person name="Karanyi Z."/>
            <person name="Kato M."/>
            <person name="Keller N."/>
            <person name="Kelly D.E."/>
            <person name="Kiel J.A."/>
            <person name="Kim J.M."/>
            <person name="van der Klei I.J."/>
            <person name="Klis F.M."/>
            <person name="Kovalchuk A."/>
            <person name="Krasevec N."/>
            <person name="Kubicek C.P."/>
            <person name="Liu B."/>
            <person name="Maccabe A."/>
            <person name="Meyer V."/>
            <person name="Mirabito P."/>
            <person name="Miskei M."/>
            <person name="Mos M."/>
            <person name="Mullins J."/>
            <person name="Nelson D.R."/>
            <person name="Nielsen J."/>
            <person name="Oakley B.R."/>
            <person name="Osmani S.A."/>
            <person name="Pakula T."/>
            <person name="Paszewski A."/>
            <person name="Paulsen I."/>
            <person name="Pilsyk S."/>
            <person name="Pocsi I."/>
            <person name="Punt P.J."/>
            <person name="Ram A.F."/>
            <person name="Ren Q."/>
            <person name="Robellet X."/>
            <person name="Robson G."/>
            <person name="Seiboth B."/>
            <person name="van Solingen P."/>
            <person name="Specht T."/>
            <person name="Sun J."/>
            <person name="Taheri-Talesh N."/>
            <person name="Takeshita N."/>
            <person name="Ussery D."/>
            <person name="vanKuyk P.A."/>
            <person name="Visser H."/>
            <person name="van de Vondervoort P.J."/>
            <person name="de Vries R.P."/>
            <person name="Walton J."/>
            <person name="Xiang X."/>
            <person name="Xiong Y."/>
            <person name="Zeng A.P."/>
            <person name="Brandt B.W."/>
            <person name="Cornell M.J."/>
            <person name="van den Hondel C.A."/>
            <person name="Visser J."/>
            <person name="Oliver S.G."/>
            <person name="Turner G."/>
        </authorList>
    </citation>
    <scope>GENOME REANNOTATION</scope>
    <source>
        <strain evidence="3">FGSC A4 / ATCC 38163 / CBS 112.46 / NRRL 194 / M139</strain>
    </source>
</reference>
<dbReference type="RefSeq" id="XP_661588.1">
    <property type="nucleotide sequence ID" value="XM_656496.1"/>
</dbReference>
<accession>C8V5W1</accession>
<dbReference type="EMBL" id="BN001302">
    <property type="protein sequence ID" value="CBF74950.1"/>
    <property type="molecule type" value="Genomic_DNA"/>
</dbReference>
<keyword evidence="1" id="KW-0472">Membrane</keyword>
<dbReference type="GeneID" id="2873408"/>
<dbReference type="KEGG" id="ani:ANIA_03984"/>
<dbReference type="Proteomes" id="UP000000560">
    <property type="component" value="Chromosome II"/>
</dbReference>
<name>Q5B646_EMENI</name>
<keyword evidence="1" id="KW-1133">Transmembrane helix</keyword>
<proteinExistence type="predicted"/>
<feature type="transmembrane region" description="Helical" evidence="1">
    <location>
        <begin position="204"/>
        <end position="225"/>
    </location>
</feature>
<evidence type="ECO:0000313" key="3">
    <source>
        <dbReference type="Proteomes" id="UP000000560"/>
    </source>
</evidence>